<evidence type="ECO:0000313" key="9">
    <source>
        <dbReference type="EMBL" id="KAG6517139.1"/>
    </source>
</evidence>
<dbReference type="GO" id="GO:0045862">
    <property type="term" value="P:positive regulation of proteolysis"/>
    <property type="evidence" value="ECO:0007669"/>
    <property type="project" value="TreeGrafter"/>
</dbReference>
<sequence>MAMALAASDQAELLNESGKAFVGKKRFLAAIEAYTEAITLCPRVAKYYANRAICYRKLRQWTKVESDSRRAIELDSRYSKAHYILGVALVELQDFAGGIKELQKALNIEGNHKQQSEQVMEIREILAKAKYSEWELLFSKHDLKLLNLKESCEKALREYHFLHDFQASNETGNDLIEQLKLLDEVFRETTSINMPTEVPDHLCCKITLQLFQDPVIAPSGVTYEKAMIMQHLDKVGNFDPFTREPLERKQLVPNLAIKAAVQAYLDEHPWAYNTNQ</sequence>
<dbReference type="CDD" id="cd16654">
    <property type="entry name" value="RING-Ubox_CHIP"/>
    <property type="match status" value="1"/>
</dbReference>
<dbReference type="PROSITE" id="PS51698">
    <property type="entry name" value="U_BOX"/>
    <property type="match status" value="1"/>
</dbReference>
<keyword evidence="4" id="KW-0677">Repeat</keyword>
<evidence type="ECO:0000256" key="3">
    <source>
        <dbReference type="ARBA" id="ARBA00022679"/>
    </source>
</evidence>
<dbReference type="EMBL" id="JACMSC010000006">
    <property type="protein sequence ID" value="KAG6517139.1"/>
    <property type="molecule type" value="Genomic_DNA"/>
</dbReference>
<evidence type="ECO:0000313" key="10">
    <source>
        <dbReference type="Proteomes" id="UP000734854"/>
    </source>
</evidence>
<accession>A0A8J5H5S1</accession>
<evidence type="ECO:0000259" key="8">
    <source>
        <dbReference type="PROSITE" id="PS51698"/>
    </source>
</evidence>
<reference evidence="9 10" key="1">
    <citation type="submission" date="2020-08" db="EMBL/GenBank/DDBJ databases">
        <title>Plant Genome Project.</title>
        <authorList>
            <person name="Zhang R.-G."/>
        </authorList>
    </citation>
    <scope>NUCLEOTIDE SEQUENCE [LARGE SCALE GENOMIC DNA]</scope>
    <source>
        <tissue evidence="9">Rhizome</tissue>
    </source>
</reference>
<dbReference type="SMART" id="SM00028">
    <property type="entry name" value="TPR"/>
    <property type="match status" value="3"/>
</dbReference>
<comment type="caution">
    <text evidence="9">The sequence shown here is derived from an EMBL/GenBank/DDBJ whole genome shotgun (WGS) entry which is preliminary data.</text>
</comment>
<organism evidence="9 10">
    <name type="scientific">Zingiber officinale</name>
    <name type="common">Ginger</name>
    <name type="synonym">Amomum zingiber</name>
    <dbReference type="NCBI Taxonomy" id="94328"/>
    <lineage>
        <taxon>Eukaryota</taxon>
        <taxon>Viridiplantae</taxon>
        <taxon>Streptophyta</taxon>
        <taxon>Embryophyta</taxon>
        <taxon>Tracheophyta</taxon>
        <taxon>Spermatophyta</taxon>
        <taxon>Magnoliopsida</taxon>
        <taxon>Liliopsida</taxon>
        <taxon>Zingiberales</taxon>
        <taxon>Zingiberaceae</taxon>
        <taxon>Zingiber</taxon>
    </lineage>
</organism>
<dbReference type="SMART" id="SM00504">
    <property type="entry name" value="Ubox"/>
    <property type="match status" value="1"/>
</dbReference>
<dbReference type="PANTHER" id="PTHR46803:SF2">
    <property type="entry name" value="E3 UBIQUITIN-PROTEIN LIGASE CHIP"/>
    <property type="match status" value="1"/>
</dbReference>
<evidence type="ECO:0000256" key="5">
    <source>
        <dbReference type="ARBA" id="ARBA00022786"/>
    </source>
</evidence>
<feature type="domain" description="U-box" evidence="8">
    <location>
        <begin position="197"/>
        <end position="271"/>
    </location>
</feature>
<keyword evidence="5" id="KW-0833">Ubl conjugation pathway</keyword>
<keyword evidence="10" id="KW-1185">Reference proteome</keyword>
<dbReference type="InterPro" id="IPR003613">
    <property type="entry name" value="Ubox_domain"/>
</dbReference>
<feature type="repeat" description="TPR" evidence="7">
    <location>
        <begin position="11"/>
        <end position="44"/>
    </location>
</feature>
<dbReference type="PROSITE" id="PS50005">
    <property type="entry name" value="TPR"/>
    <property type="match status" value="2"/>
</dbReference>
<dbReference type="GO" id="GO:0043161">
    <property type="term" value="P:proteasome-mediated ubiquitin-dependent protein catabolic process"/>
    <property type="evidence" value="ECO:0007669"/>
    <property type="project" value="TreeGrafter"/>
</dbReference>
<dbReference type="AlphaFoldDB" id="A0A8J5H5S1"/>
<dbReference type="GO" id="GO:0000209">
    <property type="term" value="P:protein polyubiquitination"/>
    <property type="evidence" value="ECO:0007669"/>
    <property type="project" value="TreeGrafter"/>
</dbReference>
<dbReference type="EC" id="2.3.2.27" evidence="2"/>
<proteinExistence type="predicted"/>
<keyword evidence="3" id="KW-0808">Transferase</keyword>
<protein>
    <recommendedName>
        <fullName evidence="2">RING-type E3 ubiquitin transferase</fullName>
        <ecNumber evidence="2">2.3.2.27</ecNumber>
    </recommendedName>
</protein>
<keyword evidence="6 7" id="KW-0802">TPR repeat</keyword>
<evidence type="ECO:0000256" key="2">
    <source>
        <dbReference type="ARBA" id="ARBA00012483"/>
    </source>
</evidence>
<dbReference type="Proteomes" id="UP000734854">
    <property type="component" value="Unassembled WGS sequence"/>
</dbReference>
<dbReference type="GO" id="GO:0005737">
    <property type="term" value="C:cytoplasm"/>
    <property type="evidence" value="ECO:0007669"/>
    <property type="project" value="TreeGrafter"/>
</dbReference>
<feature type="repeat" description="TPR" evidence="7">
    <location>
        <begin position="79"/>
        <end position="112"/>
    </location>
</feature>
<dbReference type="GO" id="GO:0051087">
    <property type="term" value="F:protein-folding chaperone binding"/>
    <property type="evidence" value="ECO:0007669"/>
    <property type="project" value="TreeGrafter"/>
</dbReference>
<dbReference type="InterPro" id="IPR045202">
    <property type="entry name" value="CHIP_RING-Ubox"/>
</dbReference>
<dbReference type="GO" id="GO:0061630">
    <property type="term" value="F:ubiquitin protein ligase activity"/>
    <property type="evidence" value="ECO:0007669"/>
    <property type="project" value="UniProtKB-EC"/>
</dbReference>
<dbReference type="PANTHER" id="PTHR46803">
    <property type="entry name" value="E3 UBIQUITIN-PROTEIN LIGASE CHIP"/>
    <property type="match status" value="1"/>
</dbReference>
<dbReference type="GO" id="GO:0006515">
    <property type="term" value="P:protein quality control for misfolded or incompletely synthesized proteins"/>
    <property type="evidence" value="ECO:0007669"/>
    <property type="project" value="TreeGrafter"/>
</dbReference>
<name>A0A8J5H5S1_ZINOF</name>
<dbReference type="Pfam" id="PF13181">
    <property type="entry name" value="TPR_8"/>
    <property type="match status" value="2"/>
</dbReference>
<dbReference type="Pfam" id="PF04564">
    <property type="entry name" value="U-box"/>
    <property type="match status" value="1"/>
</dbReference>
<dbReference type="OrthoDB" id="629492at2759"/>
<evidence type="ECO:0000256" key="1">
    <source>
        <dbReference type="ARBA" id="ARBA00000900"/>
    </source>
</evidence>
<gene>
    <name evidence="9" type="ORF">ZIOFF_020519</name>
</gene>
<evidence type="ECO:0000256" key="4">
    <source>
        <dbReference type="ARBA" id="ARBA00022737"/>
    </source>
</evidence>
<comment type="catalytic activity">
    <reaction evidence="1">
        <text>S-ubiquitinyl-[E2 ubiquitin-conjugating enzyme]-L-cysteine + [acceptor protein]-L-lysine = [E2 ubiquitin-conjugating enzyme]-L-cysteine + N(6)-ubiquitinyl-[acceptor protein]-L-lysine.</text>
        <dbReference type="EC" id="2.3.2.27"/>
    </reaction>
</comment>
<dbReference type="InterPro" id="IPR019734">
    <property type="entry name" value="TPR_rpt"/>
</dbReference>
<dbReference type="GO" id="GO:0071218">
    <property type="term" value="P:cellular response to misfolded protein"/>
    <property type="evidence" value="ECO:0007669"/>
    <property type="project" value="TreeGrafter"/>
</dbReference>
<evidence type="ECO:0000256" key="6">
    <source>
        <dbReference type="ARBA" id="ARBA00022803"/>
    </source>
</evidence>
<evidence type="ECO:0000256" key="7">
    <source>
        <dbReference type="PROSITE-ProRule" id="PRU00339"/>
    </source>
</evidence>